<evidence type="ECO:0000259" key="6">
    <source>
        <dbReference type="PROSITE" id="PS50110"/>
    </source>
</evidence>
<gene>
    <name evidence="9" type="ORF">FTUN_1538</name>
</gene>
<dbReference type="Proteomes" id="UP000503447">
    <property type="component" value="Chromosome"/>
</dbReference>
<evidence type="ECO:0000259" key="5">
    <source>
        <dbReference type="PROSITE" id="PS50109"/>
    </source>
</evidence>
<dbReference type="AlphaFoldDB" id="A0A6M5YIX9"/>
<feature type="domain" description="PAS" evidence="7">
    <location>
        <begin position="131"/>
        <end position="201"/>
    </location>
</feature>
<name>A0A6M5YIX9_9BACT</name>
<evidence type="ECO:0000256" key="3">
    <source>
        <dbReference type="ARBA" id="ARBA00022553"/>
    </source>
</evidence>
<dbReference type="InterPro" id="IPR003594">
    <property type="entry name" value="HATPase_dom"/>
</dbReference>
<reference evidence="10" key="1">
    <citation type="submission" date="2020-05" db="EMBL/GenBank/DDBJ databases">
        <title>Frigoriglobus tundricola gen. nov., sp. nov., a psychrotolerant cellulolytic planctomycete of the family Gemmataceae with two divergent copies of 16S rRNA gene.</title>
        <authorList>
            <person name="Kulichevskaya I.S."/>
            <person name="Ivanova A.A."/>
            <person name="Naumoff D.G."/>
            <person name="Beletsky A.V."/>
            <person name="Rijpstra W.I.C."/>
            <person name="Sinninghe Damste J.S."/>
            <person name="Mardanov A.V."/>
            <person name="Ravin N.V."/>
            <person name="Dedysh S.N."/>
        </authorList>
    </citation>
    <scope>NUCLEOTIDE SEQUENCE [LARGE SCALE GENOMIC DNA]</scope>
    <source>
        <strain evidence="10">PL17</strain>
    </source>
</reference>
<dbReference type="InterPro" id="IPR036097">
    <property type="entry name" value="HisK_dim/P_sf"/>
</dbReference>
<dbReference type="SUPFAM" id="SSF47384">
    <property type="entry name" value="Homodimeric domain of signal transducing histidine kinase"/>
    <property type="match status" value="1"/>
</dbReference>
<accession>A0A6M5YIX9</accession>
<dbReference type="SMART" id="SM00091">
    <property type="entry name" value="PAS"/>
    <property type="match status" value="2"/>
</dbReference>
<dbReference type="Gene3D" id="3.30.450.20">
    <property type="entry name" value="PAS domain"/>
    <property type="match status" value="2"/>
</dbReference>
<dbReference type="SUPFAM" id="SSF52172">
    <property type="entry name" value="CheY-like"/>
    <property type="match status" value="1"/>
</dbReference>
<dbReference type="SMART" id="SM00086">
    <property type="entry name" value="PAC"/>
    <property type="match status" value="2"/>
</dbReference>
<organism evidence="9 10">
    <name type="scientific">Frigoriglobus tundricola</name>
    <dbReference type="NCBI Taxonomy" id="2774151"/>
    <lineage>
        <taxon>Bacteria</taxon>
        <taxon>Pseudomonadati</taxon>
        <taxon>Planctomycetota</taxon>
        <taxon>Planctomycetia</taxon>
        <taxon>Gemmatales</taxon>
        <taxon>Gemmataceae</taxon>
        <taxon>Frigoriglobus</taxon>
    </lineage>
</organism>
<dbReference type="InterPro" id="IPR035965">
    <property type="entry name" value="PAS-like_dom_sf"/>
</dbReference>
<dbReference type="Pfam" id="PF02518">
    <property type="entry name" value="HATPase_c"/>
    <property type="match status" value="1"/>
</dbReference>
<dbReference type="InterPro" id="IPR001610">
    <property type="entry name" value="PAC"/>
</dbReference>
<keyword evidence="3 4" id="KW-0597">Phosphoprotein</keyword>
<dbReference type="CDD" id="cd00082">
    <property type="entry name" value="HisKA"/>
    <property type="match status" value="1"/>
</dbReference>
<evidence type="ECO:0000256" key="2">
    <source>
        <dbReference type="ARBA" id="ARBA00012438"/>
    </source>
</evidence>
<dbReference type="NCBIfam" id="TIGR00229">
    <property type="entry name" value="sensory_box"/>
    <property type="match status" value="2"/>
</dbReference>
<feature type="modified residue" description="4-aspartylphosphate" evidence="4">
    <location>
        <position position="577"/>
    </location>
</feature>
<dbReference type="CDD" id="cd00130">
    <property type="entry name" value="PAS"/>
    <property type="match status" value="1"/>
</dbReference>
<dbReference type="Pfam" id="PF08448">
    <property type="entry name" value="PAS_4"/>
    <property type="match status" value="2"/>
</dbReference>
<dbReference type="InterPro" id="IPR011006">
    <property type="entry name" value="CheY-like_superfamily"/>
</dbReference>
<dbReference type="EMBL" id="CP053452">
    <property type="protein sequence ID" value="QJW94019.1"/>
    <property type="molecule type" value="Genomic_DNA"/>
</dbReference>
<dbReference type="Gene3D" id="3.30.565.10">
    <property type="entry name" value="Histidine kinase-like ATPase, C-terminal domain"/>
    <property type="match status" value="1"/>
</dbReference>
<feature type="domain" description="Histidine kinase" evidence="5">
    <location>
        <begin position="289"/>
        <end position="505"/>
    </location>
</feature>
<dbReference type="GO" id="GO:0000155">
    <property type="term" value="F:phosphorelay sensor kinase activity"/>
    <property type="evidence" value="ECO:0007669"/>
    <property type="project" value="InterPro"/>
</dbReference>
<dbReference type="PROSITE" id="PS50110">
    <property type="entry name" value="RESPONSE_REGULATORY"/>
    <property type="match status" value="1"/>
</dbReference>
<evidence type="ECO:0000259" key="8">
    <source>
        <dbReference type="PROSITE" id="PS50113"/>
    </source>
</evidence>
<dbReference type="InterPro" id="IPR000700">
    <property type="entry name" value="PAS-assoc_C"/>
</dbReference>
<dbReference type="Gene3D" id="1.10.287.130">
    <property type="match status" value="1"/>
</dbReference>
<dbReference type="Gene3D" id="3.40.50.2300">
    <property type="match status" value="1"/>
</dbReference>
<dbReference type="RefSeq" id="WP_171470107.1">
    <property type="nucleotide sequence ID" value="NZ_CP053452.2"/>
</dbReference>
<dbReference type="SMART" id="SM00388">
    <property type="entry name" value="HisKA"/>
    <property type="match status" value="1"/>
</dbReference>
<dbReference type="InterPro" id="IPR005467">
    <property type="entry name" value="His_kinase_dom"/>
</dbReference>
<feature type="domain" description="PAC" evidence="8">
    <location>
        <begin position="204"/>
        <end position="256"/>
    </location>
</feature>
<feature type="domain" description="PAS" evidence="7">
    <location>
        <begin position="5"/>
        <end position="76"/>
    </location>
</feature>
<evidence type="ECO:0000313" key="10">
    <source>
        <dbReference type="Proteomes" id="UP000503447"/>
    </source>
</evidence>
<comment type="catalytic activity">
    <reaction evidence="1">
        <text>ATP + protein L-histidine = ADP + protein N-phospho-L-histidine.</text>
        <dbReference type="EC" id="2.7.13.3"/>
    </reaction>
</comment>
<protein>
    <recommendedName>
        <fullName evidence="2">histidine kinase</fullName>
        <ecNumber evidence="2">2.7.13.3</ecNumber>
    </recommendedName>
</protein>
<dbReference type="InterPro" id="IPR003661">
    <property type="entry name" value="HisK_dim/P_dom"/>
</dbReference>
<dbReference type="SUPFAM" id="SSF55785">
    <property type="entry name" value="PYP-like sensor domain (PAS domain)"/>
    <property type="match status" value="2"/>
</dbReference>
<dbReference type="KEGG" id="ftj:FTUN_1538"/>
<evidence type="ECO:0000256" key="4">
    <source>
        <dbReference type="PROSITE-ProRule" id="PRU00169"/>
    </source>
</evidence>
<dbReference type="PROSITE" id="PS50109">
    <property type="entry name" value="HIS_KIN"/>
    <property type="match status" value="1"/>
</dbReference>
<keyword evidence="10" id="KW-1185">Reference proteome</keyword>
<dbReference type="InterPro" id="IPR001789">
    <property type="entry name" value="Sig_transdc_resp-reg_receiver"/>
</dbReference>
<dbReference type="EC" id="2.7.13.3" evidence="2"/>
<dbReference type="SUPFAM" id="SSF55874">
    <property type="entry name" value="ATPase domain of HSP90 chaperone/DNA topoisomerase II/histidine kinase"/>
    <property type="match status" value="1"/>
</dbReference>
<dbReference type="PROSITE" id="PS50112">
    <property type="entry name" value="PAS"/>
    <property type="match status" value="2"/>
</dbReference>
<evidence type="ECO:0000313" key="9">
    <source>
        <dbReference type="EMBL" id="QJW94019.1"/>
    </source>
</evidence>
<sequence>MPEPTRDALHAILDLLPGPVFRLGRDGRHTFANAAAARAVGCEPDRIIGLTPGEAGIPPHLVAVIEKHVQAVLTTGAPAEYLLTAPTHAGDVAFLTRLVPEFGPDGTVVAVVGASADVTAQVAVERALRESEERYRAVVEDQTEIVCRFRPDGTITFINDVYCRMFGKRADQLIGSRWQPLVFPEDRPHIESQLAEMAPNNPVVRIENRAFDKSGRVRWMEFVNRGFYTPVGELVEIQAVGRDVTDRRAAEDARRELEADLRAREQQQRYERQLVQSQKLESLGVLAGGIAHDFNNLLTGMLGYASLCRMRLPPDDPMSDDLKRIERAAQRAAELCQQMLAYAGRGQFVVRPVDLNALTQEMTQLLATVLSKKAVLKYNLTAGLPAVQADATQVRQVVMNLITNASDAIGERSGVITLTTGLIDADARYLAPGRYVYLEVSDTGCGMTDEVRAKIFDPFYTTKFTGRGLGLAAVLGIVRGHKGAIRVYTQPGRGSTFKVLFPALDRPDDAPRPEPAVPVRDGQGRRVLVVDDEEDVRVFARKVLELAGFAVALAPDGRAGVEAFAADPAGFAVVLLDLTMPRLGGADAYREMRRHRSDVRVVLTSGFAAEEAMSGFAGKGLAGFLRKPFRTDELLTTVFDVVGPQRRDDRSEEGRP</sequence>
<dbReference type="Pfam" id="PF00512">
    <property type="entry name" value="HisKA"/>
    <property type="match status" value="1"/>
</dbReference>
<evidence type="ECO:0000256" key="1">
    <source>
        <dbReference type="ARBA" id="ARBA00000085"/>
    </source>
</evidence>
<dbReference type="InterPro" id="IPR013656">
    <property type="entry name" value="PAS_4"/>
</dbReference>
<dbReference type="InterPro" id="IPR036890">
    <property type="entry name" value="HATPase_C_sf"/>
</dbReference>
<dbReference type="PANTHER" id="PTHR43065">
    <property type="entry name" value="SENSOR HISTIDINE KINASE"/>
    <property type="match status" value="1"/>
</dbReference>
<dbReference type="CDD" id="cd17546">
    <property type="entry name" value="REC_hyHK_CKI1_RcsC-like"/>
    <property type="match status" value="1"/>
</dbReference>
<proteinExistence type="predicted"/>
<dbReference type="Pfam" id="PF00072">
    <property type="entry name" value="Response_reg"/>
    <property type="match status" value="1"/>
</dbReference>
<dbReference type="SMART" id="SM00448">
    <property type="entry name" value="REC"/>
    <property type="match status" value="1"/>
</dbReference>
<dbReference type="PROSITE" id="PS50113">
    <property type="entry name" value="PAC"/>
    <property type="match status" value="1"/>
</dbReference>
<dbReference type="InterPro" id="IPR000014">
    <property type="entry name" value="PAS"/>
</dbReference>
<dbReference type="SMART" id="SM00387">
    <property type="entry name" value="HATPase_c"/>
    <property type="match status" value="1"/>
</dbReference>
<feature type="domain" description="Response regulatory" evidence="6">
    <location>
        <begin position="526"/>
        <end position="642"/>
    </location>
</feature>
<dbReference type="InterPro" id="IPR004358">
    <property type="entry name" value="Sig_transdc_His_kin-like_C"/>
</dbReference>
<evidence type="ECO:0000259" key="7">
    <source>
        <dbReference type="PROSITE" id="PS50112"/>
    </source>
</evidence>
<dbReference type="PRINTS" id="PR00344">
    <property type="entry name" value="BCTRLSENSOR"/>
</dbReference>
<dbReference type="PANTHER" id="PTHR43065:SF42">
    <property type="entry name" value="TWO-COMPONENT SENSOR PPRA"/>
    <property type="match status" value="1"/>
</dbReference>